<protein>
    <submittedName>
        <fullName evidence="2">Uncharacterized protein</fullName>
    </submittedName>
</protein>
<dbReference type="Proteomes" id="UP000541610">
    <property type="component" value="Unassembled WGS sequence"/>
</dbReference>
<gene>
    <name evidence="2" type="ORF">FOZ60_003329</name>
</gene>
<comment type="caution">
    <text evidence="2">The sequence shown here is derived from an EMBL/GenBank/DDBJ whole genome shotgun (WGS) entry which is preliminary data.</text>
</comment>
<keyword evidence="1" id="KW-0472">Membrane</keyword>
<evidence type="ECO:0000313" key="3">
    <source>
        <dbReference type="Proteomes" id="UP000541610"/>
    </source>
</evidence>
<sequence length="401" mass="45889">MDVIDGLNGSGEDKRDLSGVPLLFTIMTGCTVVFFAVDWTTAYHRFMFGCAYCLWLCIPKAFFPSVQQRLARVAIHHETCFTGDQAECYRGDQDSSANEVIDDSPEMSGSKSTLKLAAMSTDGLKRASTAADKESRFKLIVERNTLVRKLLKKVRREILQLRMQQNRQRASVEARFPSEMPKPELLDTESITQQIRGYLEAMLCCRLRQHMRMEHSKRVLRDMELSLPAVRLRPRTYIIDRSRDIELVFRVWVPRNMLESRSESGSQEQSMPYSSTSLSAAGETIDDAKGAIRAFRFWAFGEIDEFEEKLERFTDSWLRSEFGLIGILELIVHRIQELSHLPPRSCSDVSVLAKIVEIELLDWAAKQDWQIAEIQRRKGEEIHGDRGDLAASECDETVDHA</sequence>
<keyword evidence="1" id="KW-0812">Transmembrane</keyword>
<name>A0A7J6NWF7_PEROL</name>
<reference evidence="2 3" key="1">
    <citation type="submission" date="2020-04" db="EMBL/GenBank/DDBJ databases">
        <title>Perkinsus olseni comparative genomics.</title>
        <authorList>
            <person name="Bogema D.R."/>
        </authorList>
    </citation>
    <scope>NUCLEOTIDE SEQUENCE [LARGE SCALE GENOMIC DNA]</scope>
    <source>
        <strain evidence="2">00978-12</strain>
    </source>
</reference>
<dbReference type="AlphaFoldDB" id="A0A7J6NWF7"/>
<dbReference type="EMBL" id="JABANP010000169">
    <property type="protein sequence ID" value="KAF4687896.1"/>
    <property type="molecule type" value="Genomic_DNA"/>
</dbReference>
<evidence type="ECO:0000256" key="1">
    <source>
        <dbReference type="SAM" id="Phobius"/>
    </source>
</evidence>
<keyword evidence="1" id="KW-1133">Transmembrane helix</keyword>
<evidence type="ECO:0000313" key="2">
    <source>
        <dbReference type="EMBL" id="KAF4687896.1"/>
    </source>
</evidence>
<organism evidence="2 3">
    <name type="scientific">Perkinsus olseni</name>
    <name type="common">Perkinsus atlanticus</name>
    <dbReference type="NCBI Taxonomy" id="32597"/>
    <lineage>
        <taxon>Eukaryota</taxon>
        <taxon>Sar</taxon>
        <taxon>Alveolata</taxon>
        <taxon>Perkinsozoa</taxon>
        <taxon>Perkinsea</taxon>
        <taxon>Perkinsida</taxon>
        <taxon>Perkinsidae</taxon>
        <taxon>Perkinsus</taxon>
    </lineage>
</organism>
<proteinExistence type="predicted"/>
<accession>A0A7J6NWF7</accession>
<feature type="transmembrane region" description="Helical" evidence="1">
    <location>
        <begin position="20"/>
        <end position="39"/>
    </location>
</feature>